<dbReference type="Proteomes" id="UP000886998">
    <property type="component" value="Unassembled WGS sequence"/>
</dbReference>
<name>A0A8X6WNL9_9ARAC</name>
<sequence>MGRGTFSHSKPFEDAKVQQSFIVMVADVIMERGNRKKDGKIVCTFSWKEYGAVPNNWVVENKDELRKEWKKSVQIEAGKPFNKCLVSIGLFKI</sequence>
<protein>
    <submittedName>
        <fullName evidence="1">Uncharacterized protein</fullName>
    </submittedName>
</protein>
<reference evidence="1" key="1">
    <citation type="submission" date="2020-08" db="EMBL/GenBank/DDBJ databases">
        <title>Multicomponent nature underlies the extraordinary mechanical properties of spider dragline silk.</title>
        <authorList>
            <person name="Kono N."/>
            <person name="Nakamura H."/>
            <person name="Mori M."/>
            <person name="Yoshida Y."/>
            <person name="Ohtoshi R."/>
            <person name="Malay A.D."/>
            <person name="Moran D.A.P."/>
            <person name="Tomita M."/>
            <person name="Numata K."/>
            <person name="Arakawa K."/>
        </authorList>
    </citation>
    <scope>NUCLEOTIDE SEQUENCE</scope>
</reference>
<dbReference type="EMBL" id="BMAV01000900">
    <property type="protein sequence ID" value="GFY38512.1"/>
    <property type="molecule type" value="Genomic_DNA"/>
</dbReference>
<organism evidence="1 2">
    <name type="scientific">Trichonephila inaurata madagascariensis</name>
    <dbReference type="NCBI Taxonomy" id="2747483"/>
    <lineage>
        <taxon>Eukaryota</taxon>
        <taxon>Metazoa</taxon>
        <taxon>Ecdysozoa</taxon>
        <taxon>Arthropoda</taxon>
        <taxon>Chelicerata</taxon>
        <taxon>Arachnida</taxon>
        <taxon>Araneae</taxon>
        <taxon>Araneomorphae</taxon>
        <taxon>Entelegynae</taxon>
        <taxon>Araneoidea</taxon>
        <taxon>Nephilidae</taxon>
        <taxon>Trichonephila</taxon>
        <taxon>Trichonephila inaurata</taxon>
    </lineage>
</organism>
<evidence type="ECO:0000313" key="1">
    <source>
        <dbReference type="EMBL" id="GFY38512.1"/>
    </source>
</evidence>
<evidence type="ECO:0000313" key="2">
    <source>
        <dbReference type="Proteomes" id="UP000886998"/>
    </source>
</evidence>
<dbReference type="OrthoDB" id="10335062at2759"/>
<proteinExistence type="predicted"/>
<gene>
    <name evidence="1" type="ORF">TNIN_108211</name>
</gene>
<accession>A0A8X6WNL9</accession>
<dbReference type="AlphaFoldDB" id="A0A8X6WNL9"/>
<comment type="caution">
    <text evidence="1">The sequence shown here is derived from an EMBL/GenBank/DDBJ whole genome shotgun (WGS) entry which is preliminary data.</text>
</comment>
<keyword evidence="2" id="KW-1185">Reference proteome</keyword>